<proteinExistence type="inferred from homology"/>
<reference evidence="7 8" key="1">
    <citation type="journal article" date="2017" name="Antonie Van Leeuwenhoek">
        <title>Rhizobium rhizosphaerae sp. nov., a novel species isolated from rice rhizosphere.</title>
        <authorList>
            <person name="Zhao J.J."/>
            <person name="Zhang J."/>
            <person name="Zhang R.J."/>
            <person name="Zhang C.W."/>
            <person name="Yin H.Q."/>
            <person name="Zhang X.X."/>
        </authorList>
    </citation>
    <scope>NUCLEOTIDE SEQUENCE [LARGE SCALE GENOMIC DNA]</scope>
    <source>
        <strain evidence="7 8">RD15</strain>
    </source>
</reference>
<dbReference type="Proteomes" id="UP000192652">
    <property type="component" value="Unassembled WGS sequence"/>
</dbReference>
<keyword evidence="3" id="KW-0732">Signal</keyword>
<feature type="domain" description="CusB-like beta-barrel" evidence="5">
    <location>
        <begin position="244"/>
        <end position="314"/>
    </location>
</feature>
<dbReference type="Pfam" id="PF25917">
    <property type="entry name" value="BSH_RND"/>
    <property type="match status" value="1"/>
</dbReference>
<dbReference type="Gene3D" id="2.40.30.170">
    <property type="match status" value="1"/>
</dbReference>
<keyword evidence="2" id="KW-0175">Coiled coil</keyword>
<dbReference type="Gene3D" id="1.10.287.470">
    <property type="entry name" value="Helix hairpin bin"/>
    <property type="match status" value="1"/>
</dbReference>
<evidence type="ECO:0000259" key="4">
    <source>
        <dbReference type="Pfam" id="PF25917"/>
    </source>
</evidence>
<keyword evidence="8" id="KW-1185">Reference proteome</keyword>
<evidence type="ECO:0000313" key="8">
    <source>
        <dbReference type="Proteomes" id="UP000192652"/>
    </source>
</evidence>
<dbReference type="Pfam" id="PF25954">
    <property type="entry name" value="Beta-barrel_RND_2"/>
    <property type="match status" value="1"/>
</dbReference>
<dbReference type="InterPro" id="IPR058625">
    <property type="entry name" value="MdtA-like_BSH"/>
</dbReference>
<dbReference type="Gene3D" id="2.40.50.100">
    <property type="match status" value="1"/>
</dbReference>
<feature type="signal peptide" evidence="3">
    <location>
        <begin position="1"/>
        <end position="26"/>
    </location>
</feature>
<dbReference type="PANTHER" id="PTHR30469:SF15">
    <property type="entry name" value="HLYD FAMILY OF SECRETION PROTEINS"/>
    <property type="match status" value="1"/>
</dbReference>
<dbReference type="InterPro" id="IPR058792">
    <property type="entry name" value="Beta-barrel_RND_2"/>
</dbReference>
<dbReference type="Pfam" id="PF25989">
    <property type="entry name" value="YknX_C"/>
    <property type="match status" value="1"/>
</dbReference>
<gene>
    <name evidence="7" type="ORF">BTR14_21850</name>
</gene>
<dbReference type="InterPro" id="IPR006143">
    <property type="entry name" value="RND_pump_MFP"/>
</dbReference>
<evidence type="ECO:0000256" key="1">
    <source>
        <dbReference type="ARBA" id="ARBA00009477"/>
    </source>
</evidence>
<dbReference type="EMBL" id="MSPX01000028">
    <property type="protein sequence ID" value="OQP83712.1"/>
    <property type="molecule type" value="Genomic_DNA"/>
</dbReference>
<feature type="domain" description="Multidrug resistance protein MdtA-like barrel-sandwich hybrid" evidence="4">
    <location>
        <begin position="79"/>
        <end position="233"/>
    </location>
</feature>
<feature type="coiled-coil region" evidence="2">
    <location>
        <begin position="108"/>
        <end position="149"/>
    </location>
</feature>
<name>A0ABX3P7G8_9HYPH</name>
<protein>
    <submittedName>
        <fullName evidence="7">Efflux transporter periplasmic adaptor subunit</fullName>
    </submittedName>
</protein>
<comment type="caution">
    <text evidence="7">The sequence shown here is derived from an EMBL/GenBank/DDBJ whole genome shotgun (WGS) entry which is preliminary data.</text>
</comment>
<dbReference type="InterPro" id="IPR058637">
    <property type="entry name" value="YknX-like_C"/>
</dbReference>
<comment type="similarity">
    <text evidence="1">Belongs to the membrane fusion protein (MFP) (TC 8.A.1) family.</text>
</comment>
<feature type="domain" description="YknX-like C-terminal permuted SH3-like" evidence="6">
    <location>
        <begin position="320"/>
        <end position="387"/>
    </location>
</feature>
<dbReference type="Gene3D" id="2.40.420.20">
    <property type="match status" value="1"/>
</dbReference>
<accession>A0ABX3P7G8</accession>
<evidence type="ECO:0000313" key="7">
    <source>
        <dbReference type="EMBL" id="OQP83712.1"/>
    </source>
</evidence>
<evidence type="ECO:0000259" key="5">
    <source>
        <dbReference type="Pfam" id="PF25954"/>
    </source>
</evidence>
<organism evidence="7 8">
    <name type="scientific">Xaviernesmea rhizosphaerae</name>
    <dbReference type="NCBI Taxonomy" id="1672749"/>
    <lineage>
        <taxon>Bacteria</taxon>
        <taxon>Pseudomonadati</taxon>
        <taxon>Pseudomonadota</taxon>
        <taxon>Alphaproteobacteria</taxon>
        <taxon>Hyphomicrobiales</taxon>
        <taxon>Rhizobiaceae</taxon>
        <taxon>Rhizobium/Agrobacterium group</taxon>
        <taxon>Xaviernesmea</taxon>
    </lineage>
</organism>
<dbReference type="PANTHER" id="PTHR30469">
    <property type="entry name" value="MULTIDRUG RESISTANCE PROTEIN MDTA"/>
    <property type="match status" value="1"/>
</dbReference>
<evidence type="ECO:0000256" key="3">
    <source>
        <dbReference type="SAM" id="SignalP"/>
    </source>
</evidence>
<feature type="chain" id="PRO_5047230308" evidence="3">
    <location>
        <begin position="27"/>
        <end position="397"/>
    </location>
</feature>
<evidence type="ECO:0000256" key="2">
    <source>
        <dbReference type="SAM" id="Coils"/>
    </source>
</evidence>
<sequence length="397" mass="41429">MGNHRKFVWLHAPLALGLLLSGAARAEETAATPQVAPRLPAIVVTAVTEKPLADRVKATGTIQPVDESYAAPLVEGLPISEVRVDVGDTVTAGQVLAVLDKDTLLLQKSQYQAQRAKAEASLAQYQAQLIEARANAEEAERSRARTQRLEASGTVSTAQREQQDALAAATRARASSAEQMISVAKADIAVVDAQIHDVDLRLSRTEVKAPVSGVISAKTAKVGAIASGAGQPLFTLVRDGALELRADVTETDLMRLAPGQKAEVALTDGAETLHGTIRLLSPTVDTQTRLGIAYISLPEPDRARVGMYAGATITVAQKTALSLPLTAVTRKADGSFARKVVDGVIKLVPVQTGIQDGGSVEVVSGLAAGDQVVAKAGAYVRDGDKINPVIAAPAETN</sequence>
<dbReference type="SUPFAM" id="SSF111369">
    <property type="entry name" value="HlyD-like secretion proteins"/>
    <property type="match status" value="1"/>
</dbReference>
<dbReference type="NCBIfam" id="TIGR01730">
    <property type="entry name" value="RND_mfp"/>
    <property type="match status" value="1"/>
</dbReference>
<evidence type="ECO:0000259" key="6">
    <source>
        <dbReference type="Pfam" id="PF25989"/>
    </source>
</evidence>